<accession>A0ACC0C746</accession>
<reference evidence="2" key="1">
    <citation type="journal article" date="2023" name="Nat. Plants">
        <title>Single-cell RNA sequencing provides a high-resolution roadmap for understanding the multicellular compartmentation of specialized metabolism.</title>
        <authorList>
            <person name="Sun S."/>
            <person name="Shen X."/>
            <person name="Li Y."/>
            <person name="Li Y."/>
            <person name="Wang S."/>
            <person name="Li R."/>
            <person name="Zhang H."/>
            <person name="Shen G."/>
            <person name="Guo B."/>
            <person name="Wei J."/>
            <person name="Xu J."/>
            <person name="St-Pierre B."/>
            <person name="Chen S."/>
            <person name="Sun C."/>
        </authorList>
    </citation>
    <scope>NUCLEOTIDE SEQUENCE [LARGE SCALE GENOMIC DNA]</scope>
</reference>
<gene>
    <name evidence="1" type="ORF">M9H77_01942</name>
</gene>
<protein>
    <submittedName>
        <fullName evidence="1">Uncharacterized protein</fullName>
    </submittedName>
</protein>
<sequence length="188" mass="21444">MPLLEAVGMTLTNKNFIVATAFMQNEQDVNAHEPCITNRAKSEHSVLKLLLSTCHGDLDTVFLNIDSLIEGQIADIKSLLEYSRLKEKYNAKSNLILKNVSNNFSHLALKKIWNNVEGEIVDIGLWHTLCSEMNINDGCPLPPLHVQWQYHCNDRVSGWLEPYFDRIADWNTRYARAYPPGDPIHVNL</sequence>
<comment type="caution">
    <text evidence="1">The sequence shown here is derived from an EMBL/GenBank/DDBJ whole genome shotgun (WGS) entry which is preliminary data.</text>
</comment>
<proteinExistence type="predicted"/>
<organism evidence="1 2">
    <name type="scientific">Catharanthus roseus</name>
    <name type="common">Madagascar periwinkle</name>
    <name type="synonym">Vinca rosea</name>
    <dbReference type="NCBI Taxonomy" id="4058"/>
    <lineage>
        <taxon>Eukaryota</taxon>
        <taxon>Viridiplantae</taxon>
        <taxon>Streptophyta</taxon>
        <taxon>Embryophyta</taxon>
        <taxon>Tracheophyta</taxon>
        <taxon>Spermatophyta</taxon>
        <taxon>Magnoliopsida</taxon>
        <taxon>eudicotyledons</taxon>
        <taxon>Gunneridae</taxon>
        <taxon>Pentapetalae</taxon>
        <taxon>asterids</taxon>
        <taxon>lamiids</taxon>
        <taxon>Gentianales</taxon>
        <taxon>Apocynaceae</taxon>
        <taxon>Rauvolfioideae</taxon>
        <taxon>Vinceae</taxon>
        <taxon>Catharanthinae</taxon>
        <taxon>Catharanthus</taxon>
    </lineage>
</organism>
<keyword evidence="2" id="KW-1185">Reference proteome</keyword>
<name>A0ACC0C746_CATRO</name>
<evidence type="ECO:0000313" key="1">
    <source>
        <dbReference type="EMBL" id="KAI5680715.1"/>
    </source>
</evidence>
<dbReference type="EMBL" id="CM044701">
    <property type="protein sequence ID" value="KAI5680715.1"/>
    <property type="molecule type" value="Genomic_DNA"/>
</dbReference>
<evidence type="ECO:0000313" key="2">
    <source>
        <dbReference type="Proteomes" id="UP001060085"/>
    </source>
</evidence>
<dbReference type="Proteomes" id="UP001060085">
    <property type="component" value="Linkage Group LG01"/>
</dbReference>